<gene>
    <name evidence="2" type="ORF">MNBD_ALPHA02-1258</name>
</gene>
<reference evidence="2" key="1">
    <citation type="submission" date="2018-06" db="EMBL/GenBank/DDBJ databases">
        <authorList>
            <person name="Zhirakovskaya E."/>
        </authorList>
    </citation>
    <scope>NUCLEOTIDE SEQUENCE</scope>
</reference>
<evidence type="ECO:0000313" key="2">
    <source>
        <dbReference type="EMBL" id="VAV93176.1"/>
    </source>
</evidence>
<dbReference type="AlphaFoldDB" id="A0A3B0RXA5"/>
<accession>A0A3B0RXA5</accession>
<keyword evidence="1" id="KW-0472">Membrane</keyword>
<feature type="transmembrane region" description="Helical" evidence="1">
    <location>
        <begin position="72"/>
        <end position="96"/>
    </location>
</feature>
<keyword evidence="1" id="KW-0812">Transmembrane</keyword>
<proteinExistence type="predicted"/>
<protein>
    <submittedName>
        <fullName evidence="2">Uncharacterized protein</fullName>
    </submittedName>
</protein>
<evidence type="ECO:0000256" key="1">
    <source>
        <dbReference type="SAM" id="Phobius"/>
    </source>
</evidence>
<feature type="transmembrane region" description="Helical" evidence="1">
    <location>
        <begin position="38"/>
        <end position="60"/>
    </location>
</feature>
<name>A0A3B0RXA5_9ZZZZ</name>
<keyword evidence="1" id="KW-1133">Transmembrane helix</keyword>
<organism evidence="2">
    <name type="scientific">hydrothermal vent metagenome</name>
    <dbReference type="NCBI Taxonomy" id="652676"/>
    <lineage>
        <taxon>unclassified sequences</taxon>
        <taxon>metagenomes</taxon>
        <taxon>ecological metagenomes</taxon>
    </lineage>
</organism>
<dbReference type="EMBL" id="UOED01000080">
    <property type="protein sequence ID" value="VAV93176.1"/>
    <property type="molecule type" value="Genomic_DNA"/>
</dbReference>
<sequence length="812" mass="90689">MTDQKTPNTDHAIPTLVTDKNSAHLTDPPSRQAWVRRFWPLIASCLLSVIWIGLCIWWFIGSGKTLARMPIYEAGGLLAGASLPLILVWLIALVYLRTDPLRDHRTALTRGMDDLFAPLDAVQRRVSSIVTELHKQIKHVEGAGDVATTRIDNLEKRFQEQISNLFEVTTDAEVKAANLQGKLSGEREAFAGLVADVTEHVAELENMFKQIKFDSETITNITRKNSQDITAEISHQNDALVERSKLVGEQLEIISGELSNISQDISENCNISESRLTDISQKISEEQTSLSETISGLSDHADQICEKMAHQSTNIADLSLKTAEHSQSITESLHKQESDLSSIAKEAQAQTLKARDILDSAAENFKTRAAGIVESSQTLADNLIGHMGRATEDLDVKSEILDQTIAARVSRMQETLEKQSGIIQENLAETVISFEEQAMRIDGAVRMTTDNMDKNTRQMTAHCDTFEQLTEKFRDQVDQSEEQLKTQHDHLVKSLTDVTEHLEGALLNLKEQSGDLGDHSQQVISNIVDQTGQLSGHIDDIRTRTEKTIRNIQDMGETVSTHFTATDAQAAALSENWVRTASLVENQCADTLSRLDGLASKLAEIKQENTQAADVAEENVTKVADQMQHASESIYLASASAVEAADETNRVIEQHTEKFQQLINALQLSNKSILADAKTIEQKSRNRHGSQFSKLASKIIEQLQSLSIDINRYFEDDVPDKIWQAYVDGDKNAFMRRLKKITNKKYTEAIRKKYKNDSEFRKYALEYIQIFEDLMSQSMISDNYSTFSVALISSETGKVYLALAQATNRFSA</sequence>